<accession>A0A1G9FDG3</accession>
<gene>
    <name evidence="1" type="ORF">SAMN05660337_1495</name>
</gene>
<proteinExistence type="predicted"/>
<evidence type="ECO:0000313" key="1">
    <source>
        <dbReference type="EMBL" id="SDK86419.1"/>
    </source>
</evidence>
<organism evidence="1 2">
    <name type="scientific">Maridesulfovibrio ferrireducens</name>
    <dbReference type="NCBI Taxonomy" id="246191"/>
    <lineage>
        <taxon>Bacteria</taxon>
        <taxon>Pseudomonadati</taxon>
        <taxon>Thermodesulfobacteriota</taxon>
        <taxon>Desulfovibrionia</taxon>
        <taxon>Desulfovibrionales</taxon>
        <taxon>Desulfovibrionaceae</taxon>
        <taxon>Maridesulfovibrio</taxon>
    </lineage>
</organism>
<dbReference type="EMBL" id="FNGA01000002">
    <property type="protein sequence ID" value="SDK86419.1"/>
    <property type="molecule type" value="Genomic_DNA"/>
</dbReference>
<keyword evidence="2" id="KW-1185">Reference proteome</keyword>
<dbReference type="Proteomes" id="UP000199053">
    <property type="component" value="Unassembled WGS sequence"/>
</dbReference>
<protein>
    <submittedName>
        <fullName evidence="1">Putative molybdenum carrier</fullName>
    </submittedName>
</protein>
<dbReference type="Gene3D" id="3.40.50.450">
    <property type="match status" value="1"/>
</dbReference>
<dbReference type="SUPFAM" id="SSF102405">
    <property type="entry name" value="MCP/YpsA-like"/>
    <property type="match status" value="1"/>
</dbReference>
<dbReference type="AlphaFoldDB" id="A0A1G9FDG3"/>
<evidence type="ECO:0000313" key="2">
    <source>
        <dbReference type="Proteomes" id="UP000199053"/>
    </source>
</evidence>
<sequence length="213" mass="23416">MERPAAYGTKKYISCDKCSWTEPVESFDRIPALISSFNQVRCPNCGSLLKAEGNTFQTDFLKLPTEFRIMSGGQTGVDRGALDAAIHLGIPHNGWCPKGRKAEDGIIPEKYNLSEMDVSYYWKRTEQNVLDSDGTLVFPGKCKSKGTALTIKLAHKHSKPIAVIPLDSPLAIETIRAWISSMKINVLNVAGPRESGCPGIYSTAKTFLIEALH</sequence>
<dbReference type="STRING" id="246191.SAMN05660337_1495"/>
<dbReference type="RefSeq" id="WP_211477654.1">
    <property type="nucleotide sequence ID" value="NZ_FNGA01000002.1"/>
</dbReference>
<dbReference type="Pfam" id="PF12694">
    <property type="entry name" value="cpYpsA"/>
    <property type="match status" value="1"/>
</dbReference>
<reference evidence="2" key="1">
    <citation type="submission" date="2016-10" db="EMBL/GenBank/DDBJ databases">
        <authorList>
            <person name="Varghese N."/>
            <person name="Submissions S."/>
        </authorList>
    </citation>
    <scope>NUCLEOTIDE SEQUENCE [LARGE SCALE GENOMIC DNA]</scope>
    <source>
        <strain evidence="2">DSM 16995</strain>
    </source>
</reference>
<name>A0A1G9FDG3_9BACT</name>
<dbReference type="InterPro" id="IPR024755">
    <property type="entry name" value="cpYpsA"/>
</dbReference>